<dbReference type="PROSITE" id="PS50110">
    <property type="entry name" value="RESPONSE_REGULATORY"/>
    <property type="match status" value="1"/>
</dbReference>
<dbReference type="Gene3D" id="2.40.50.1020">
    <property type="entry name" value="LytTr DNA-binding domain"/>
    <property type="match status" value="1"/>
</dbReference>
<feature type="domain" description="Response regulatory" evidence="2">
    <location>
        <begin position="7"/>
        <end position="118"/>
    </location>
</feature>
<dbReference type="SMART" id="SM00850">
    <property type="entry name" value="LytTR"/>
    <property type="match status" value="1"/>
</dbReference>
<comment type="caution">
    <text evidence="4">The sequence shown here is derived from an EMBL/GenBank/DDBJ whole genome shotgun (WGS) entry which is preliminary data.</text>
</comment>
<evidence type="ECO:0000259" key="2">
    <source>
        <dbReference type="PROSITE" id="PS50110"/>
    </source>
</evidence>
<reference evidence="4" key="1">
    <citation type="journal article" date="2020" name="mSystems">
        <title>Genome- and Community-Level Interaction Insights into Carbon Utilization and Element Cycling Functions of Hydrothermarchaeota in Hydrothermal Sediment.</title>
        <authorList>
            <person name="Zhou Z."/>
            <person name="Liu Y."/>
            <person name="Xu W."/>
            <person name="Pan J."/>
            <person name="Luo Z.H."/>
            <person name="Li M."/>
        </authorList>
    </citation>
    <scope>NUCLEOTIDE SEQUENCE [LARGE SCALE GENOMIC DNA]</scope>
    <source>
        <strain evidence="4">HyVt-345</strain>
    </source>
</reference>
<dbReference type="PROSITE" id="PS50930">
    <property type="entry name" value="HTH_LYTTR"/>
    <property type="match status" value="1"/>
</dbReference>
<dbReference type="PANTHER" id="PTHR37299">
    <property type="entry name" value="TRANSCRIPTIONAL REGULATOR-RELATED"/>
    <property type="match status" value="1"/>
</dbReference>
<dbReference type="GO" id="GO:0003677">
    <property type="term" value="F:DNA binding"/>
    <property type="evidence" value="ECO:0007669"/>
    <property type="project" value="InterPro"/>
</dbReference>
<sequence>MEPHILKTIVIDDSKLQRTAVAELIRKHPNLDLIADYKNGIEARVAMDKEPVDLVFLDIEMPIISGFDFIESLKERPKIILITGKADYAMKAFDYDVTDYLLKPINFSRFNTSVRKALINLKETPAASPEGHYLQVSSKLKKIKVDLNKIKWIEGVGDYIKIVSSTNSVMVLMTMKSLLEQLPPEQFMRVHKSYIVNLEKVEKFNGSQVEVEGQSIPLSRNKKILLEEALMDSSS</sequence>
<dbReference type="GO" id="GO:0000156">
    <property type="term" value="F:phosphorelay response regulator activity"/>
    <property type="evidence" value="ECO:0007669"/>
    <property type="project" value="InterPro"/>
</dbReference>
<dbReference type="InterPro" id="IPR001789">
    <property type="entry name" value="Sig_transdc_resp-reg_receiver"/>
</dbReference>
<organism evidence="4">
    <name type="scientific">Pricia antarctica</name>
    <dbReference type="NCBI Taxonomy" id="641691"/>
    <lineage>
        <taxon>Bacteria</taxon>
        <taxon>Pseudomonadati</taxon>
        <taxon>Bacteroidota</taxon>
        <taxon>Flavobacteriia</taxon>
        <taxon>Flavobacteriales</taxon>
        <taxon>Flavobacteriaceae</taxon>
        <taxon>Pricia</taxon>
    </lineage>
</organism>
<dbReference type="SMART" id="SM00448">
    <property type="entry name" value="REC"/>
    <property type="match status" value="1"/>
</dbReference>
<keyword evidence="1" id="KW-0597">Phosphoprotein</keyword>
<feature type="domain" description="HTH LytTR-type" evidence="3">
    <location>
        <begin position="143"/>
        <end position="203"/>
    </location>
</feature>
<name>A0A831QMJ1_9FLAO</name>
<dbReference type="Pfam" id="PF00072">
    <property type="entry name" value="Response_reg"/>
    <property type="match status" value="1"/>
</dbReference>
<dbReference type="EMBL" id="DRGL01000008">
    <property type="protein sequence ID" value="HEA19476.1"/>
    <property type="molecule type" value="Genomic_DNA"/>
</dbReference>
<dbReference type="SUPFAM" id="SSF52172">
    <property type="entry name" value="CheY-like"/>
    <property type="match status" value="1"/>
</dbReference>
<protein>
    <submittedName>
        <fullName evidence="4">Response regulator transcription factor</fullName>
    </submittedName>
</protein>
<gene>
    <name evidence="4" type="ORF">ENH87_00970</name>
</gene>
<dbReference type="Proteomes" id="UP000886191">
    <property type="component" value="Unassembled WGS sequence"/>
</dbReference>
<dbReference type="Pfam" id="PF04397">
    <property type="entry name" value="LytTR"/>
    <property type="match status" value="1"/>
</dbReference>
<accession>A0A831QMJ1</accession>
<evidence type="ECO:0000313" key="4">
    <source>
        <dbReference type="EMBL" id="HEA19476.1"/>
    </source>
</evidence>
<feature type="modified residue" description="4-aspartylphosphate" evidence="1">
    <location>
        <position position="58"/>
    </location>
</feature>
<dbReference type="AlphaFoldDB" id="A0A831QMJ1"/>
<dbReference type="InterPro" id="IPR007492">
    <property type="entry name" value="LytTR_DNA-bd_dom"/>
</dbReference>
<dbReference type="Gene3D" id="3.40.50.2300">
    <property type="match status" value="1"/>
</dbReference>
<dbReference type="PANTHER" id="PTHR37299:SF1">
    <property type="entry name" value="STAGE 0 SPORULATION PROTEIN A HOMOLOG"/>
    <property type="match status" value="1"/>
</dbReference>
<evidence type="ECO:0000256" key="1">
    <source>
        <dbReference type="PROSITE-ProRule" id="PRU00169"/>
    </source>
</evidence>
<evidence type="ECO:0000259" key="3">
    <source>
        <dbReference type="PROSITE" id="PS50930"/>
    </source>
</evidence>
<proteinExistence type="predicted"/>
<dbReference type="InterPro" id="IPR046947">
    <property type="entry name" value="LytR-like"/>
</dbReference>
<dbReference type="InterPro" id="IPR011006">
    <property type="entry name" value="CheY-like_superfamily"/>
</dbReference>